<keyword evidence="1 3" id="KW-0175">Coiled coil</keyword>
<dbReference type="InterPro" id="IPR038588">
    <property type="entry name" value="XS_domain_sf"/>
</dbReference>
<dbReference type="Pfam" id="PF03468">
    <property type="entry name" value="XS"/>
    <property type="match status" value="1"/>
</dbReference>
<feature type="coiled-coil region" evidence="3">
    <location>
        <begin position="259"/>
        <end position="359"/>
    </location>
</feature>
<feature type="domain" description="Factor of DNA methylation 1-5/IDN2" evidence="5">
    <location>
        <begin position="346"/>
        <end position="464"/>
    </location>
</feature>
<dbReference type="PANTHER" id="PTHR21596:SF65">
    <property type="entry name" value="PROTEIN INVOLVED IN DE NOVO 2-RELATED"/>
    <property type="match status" value="1"/>
</dbReference>
<proteinExistence type="predicted"/>
<keyword evidence="8" id="KW-1185">Reference proteome</keyword>
<evidence type="ECO:0000256" key="1">
    <source>
        <dbReference type="ARBA" id="ARBA00023054"/>
    </source>
</evidence>
<dbReference type="GO" id="GO:0080188">
    <property type="term" value="P:gene silencing by siRNA-directed DNA methylation"/>
    <property type="evidence" value="ECO:0007669"/>
    <property type="project" value="InterPro"/>
</dbReference>
<dbReference type="InterPro" id="IPR005380">
    <property type="entry name" value="XS_domain"/>
</dbReference>
<evidence type="ECO:0000256" key="2">
    <source>
        <dbReference type="ARBA" id="ARBA00023158"/>
    </source>
</evidence>
<reference evidence="7 8" key="1">
    <citation type="journal article" date="2021" name="Commun. Biol.">
        <title>The genome of Shorea leprosula (Dipterocarpaceae) highlights the ecological relevance of drought in aseasonal tropical rainforests.</title>
        <authorList>
            <person name="Ng K.K.S."/>
            <person name="Kobayashi M.J."/>
            <person name="Fawcett J.A."/>
            <person name="Hatakeyama M."/>
            <person name="Paape T."/>
            <person name="Ng C.H."/>
            <person name="Ang C.C."/>
            <person name="Tnah L.H."/>
            <person name="Lee C.T."/>
            <person name="Nishiyama T."/>
            <person name="Sese J."/>
            <person name="O'Brien M.J."/>
            <person name="Copetti D."/>
            <person name="Mohd Noor M.I."/>
            <person name="Ong R.C."/>
            <person name="Putra M."/>
            <person name="Sireger I.Z."/>
            <person name="Indrioko S."/>
            <person name="Kosugi Y."/>
            <person name="Izuno A."/>
            <person name="Isagi Y."/>
            <person name="Lee S.L."/>
            <person name="Shimizu K.K."/>
        </authorList>
    </citation>
    <scope>NUCLEOTIDE SEQUENCE [LARGE SCALE GENOMIC DNA]</scope>
    <source>
        <strain evidence="7">214</strain>
    </source>
</reference>
<evidence type="ECO:0000259" key="6">
    <source>
        <dbReference type="Pfam" id="PF03470"/>
    </source>
</evidence>
<protein>
    <submittedName>
        <fullName evidence="7">Uncharacterized protein</fullName>
    </submittedName>
</protein>
<dbReference type="Gene3D" id="3.30.70.2890">
    <property type="entry name" value="XS domain"/>
    <property type="match status" value="1"/>
</dbReference>
<dbReference type="AlphaFoldDB" id="A0AAV5KVF8"/>
<dbReference type="InterPro" id="IPR045177">
    <property type="entry name" value="FDM1-5/IDN2"/>
</dbReference>
<dbReference type="Pfam" id="PF03470">
    <property type="entry name" value="zf-XS"/>
    <property type="match status" value="1"/>
</dbReference>
<dbReference type="CDD" id="cd12266">
    <property type="entry name" value="RRM_like_XS"/>
    <property type="match status" value="1"/>
</dbReference>
<accession>A0AAV5KVF8</accession>
<feature type="domain" description="XS" evidence="4">
    <location>
        <begin position="115"/>
        <end position="227"/>
    </location>
</feature>
<comment type="caution">
    <text evidence="7">The sequence shown here is derived from an EMBL/GenBank/DDBJ whole genome shotgun (WGS) entry which is preliminary data.</text>
</comment>
<gene>
    <name evidence="7" type="ORF">SLEP1_g37491</name>
</gene>
<keyword evidence="2" id="KW-0943">RNA-mediated gene silencing</keyword>
<evidence type="ECO:0000313" key="8">
    <source>
        <dbReference type="Proteomes" id="UP001054252"/>
    </source>
</evidence>
<feature type="domain" description="Zinc finger-XS" evidence="6">
    <location>
        <begin position="43"/>
        <end position="85"/>
    </location>
</feature>
<dbReference type="InterPro" id="IPR005379">
    <property type="entry name" value="FDM1-5/IDN2_XH"/>
</dbReference>
<evidence type="ECO:0000259" key="5">
    <source>
        <dbReference type="Pfam" id="PF03469"/>
    </source>
</evidence>
<dbReference type="Proteomes" id="UP001054252">
    <property type="component" value="Unassembled WGS sequence"/>
</dbReference>
<evidence type="ECO:0000256" key="3">
    <source>
        <dbReference type="SAM" id="Coils"/>
    </source>
</evidence>
<evidence type="ECO:0000313" key="7">
    <source>
        <dbReference type="EMBL" id="GKV28432.1"/>
    </source>
</evidence>
<dbReference type="EMBL" id="BPVZ01000079">
    <property type="protein sequence ID" value="GKV28432.1"/>
    <property type="molecule type" value="Genomic_DNA"/>
</dbReference>
<evidence type="ECO:0000259" key="4">
    <source>
        <dbReference type="Pfam" id="PF03468"/>
    </source>
</evidence>
<dbReference type="Pfam" id="PF03469">
    <property type="entry name" value="XH"/>
    <property type="match status" value="1"/>
</dbReference>
<organism evidence="7 8">
    <name type="scientific">Rubroshorea leprosula</name>
    <dbReference type="NCBI Taxonomy" id="152421"/>
    <lineage>
        <taxon>Eukaryota</taxon>
        <taxon>Viridiplantae</taxon>
        <taxon>Streptophyta</taxon>
        <taxon>Embryophyta</taxon>
        <taxon>Tracheophyta</taxon>
        <taxon>Spermatophyta</taxon>
        <taxon>Magnoliopsida</taxon>
        <taxon>eudicotyledons</taxon>
        <taxon>Gunneridae</taxon>
        <taxon>Pentapetalae</taxon>
        <taxon>rosids</taxon>
        <taxon>malvids</taxon>
        <taxon>Malvales</taxon>
        <taxon>Dipterocarpaceae</taxon>
        <taxon>Rubroshorea</taxon>
    </lineage>
</organism>
<dbReference type="FunFam" id="3.30.70.2890:FF:000001">
    <property type="entry name" value="Factor of DNA methylation 2"/>
    <property type="match status" value="1"/>
</dbReference>
<sequence>MDYSSNEDSDMSESEMEVYEAKSYEKLKKGSHRVKISEQAYTCPYCPKKKKQDYQYRELLQHASGVGNSNSEKRNAKEKANHLALMKYLEKDIVAANGSSKPVDDGNPINGYGHDEKFVFPWIGIVVNIPTKKSEDGRTVGESGSKLRDEYIARGFNPIRVRPLWSYRGHSGTAIVEFHKDWQGLHNARSFEKAYEADWHGKKDWNKNGEAKIGLYAWVARADDYNSTGIIGEQLRKIGDPKSISEIMEEEARKQEKLVSNLTNIIEVKKQHIKEMEERCTQTSSTLENVMQEKEKLIQAYNEELKKIQVSARDHFQKIFSDHEKLKFQLESHQRELELRGAELEKREAKNEIDRKQATELCSLWVEYLKDPDWHPFKCIKVEGEGEEHQEVIDDEDEKLKDLKYEMGEEVYLSVIAALKEINEYNPSGRYIISELWNYAEGKKATLKEGVVYLLKLWDTSKRKKGML</sequence>
<name>A0AAV5KVF8_9ROSI</name>
<dbReference type="InterPro" id="IPR005381">
    <property type="entry name" value="Znf-XS_domain"/>
</dbReference>
<dbReference type="PANTHER" id="PTHR21596">
    <property type="entry name" value="RIBONUCLEASE P SUBUNIT P38"/>
    <property type="match status" value="1"/>
</dbReference>